<name>A0ABW5V5N7_9BACI</name>
<proteinExistence type="predicted"/>
<comment type="caution">
    <text evidence="9">The sequence shown here is derived from an EMBL/GenBank/DDBJ whole genome shotgun (WGS) entry which is preliminary data.</text>
</comment>
<feature type="region of interest" description="Disordered" evidence="7">
    <location>
        <begin position="550"/>
        <end position="583"/>
    </location>
</feature>
<feature type="domain" description="Dynamin N-terminal" evidence="8">
    <location>
        <begin position="626"/>
        <end position="851"/>
    </location>
</feature>
<dbReference type="InterPro" id="IPR045063">
    <property type="entry name" value="Dynamin_N"/>
</dbReference>
<protein>
    <submittedName>
        <fullName evidence="9">Dynamin family protein</fullName>
    </submittedName>
</protein>
<organism evidence="9 10">
    <name type="scientific">Lentibacillus juripiscarius</name>
    <dbReference type="NCBI Taxonomy" id="257446"/>
    <lineage>
        <taxon>Bacteria</taxon>
        <taxon>Bacillati</taxon>
        <taxon>Bacillota</taxon>
        <taxon>Bacilli</taxon>
        <taxon>Bacillales</taxon>
        <taxon>Bacillaceae</taxon>
        <taxon>Lentibacillus</taxon>
    </lineage>
</organism>
<evidence type="ECO:0000256" key="1">
    <source>
        <dbReference type="ARBA" id="ARBA00004370"/>
    </source>
</evidence>
<evidence type="ECO:0000256" key="6">
    <source>
        <dbReference type="SAM" id="Coils"/>
    </source>
</evidence>
<evidence type="ECO:0000256" key="5">
    <source>
        <dbReference type="ARBA" id="ARBA00023136"/>
    </source>
</evidence>
<evidence type="ECO:0000256" key="4">
    <source>
        <dbReference type="ARBA" id="ARBA00023134"/>
    </source>
</evidence>
<evidence type="ECO:0000313" key="10">
    <source>
        <dbReference type="Proteomes" id="UP001597502"/>
    </source>
</evidence>
<dbReference type="EMBL" id="JBHUNA010000017">
    <property type="protein sequence ID" value="MFD2760790.1"/>
    <property type="molecule type" value="Genomic_DNA"/>
</dbReference>
<dbReference type="Pfam" id="PF00350">
    <property type="entry name" value="Dynamin_N"/>
    <property type="match status" value="2"/>
</dbReference>
<dbReference type="PANTHER" id="PTHR10465">
    <property type="entry name" value="TRANSMEMBRANE GTPASE FZO1"/>
    <property type="match status" value="1"/>
</dbReference>
<evidence type="ECO:0000256" key="3">
    <source>
        <dbReference type="ARBA" id="ARBA00022801"/>
    </source>
</evidence>
<feature type="domain" description="Dynamin N-terminal" evidence="8">
    <location>
        <begin position="48"/>
        <end position="202"/>
    </location>
</feature>
<keyword evidence="10" id="KW-1185">Reference proteome</keyword>
<dbReference type="InterPro" id="IPR027417">
    <property type="entry name" value="P-loop_NTPase"/>
</dbReference>
<sequence>MQTKTERNRITEQHLAAFYQLLLDNGDTNNAEKLLEVYEKWSKSNLMIGFAGHFSAGKSSMIDYLLGTSILPKSPIPTSANVVMIQSGHGGARLYFDDGTVSAYEEPYDMDVIKEFARTKGNLKKIGIDLEESILPEGCSIIDTPGIDAADDADRLITESSLHLLDVLFYVMDYNHVQSEVNLQFLTKVQEYGIPVFIIINQIDKHNAAELAFEEFTKKIKQTFDQWKISPEAIYYSSLTKKDLPENQISAIKSRLFSLMTAEKQEVYNMKRSLEQLKEEHKQYLLAMHEHEVSSQGLQEAEAGEDLNGRMEQVNEKLVELKAIPQQVEDAFLRELNATLKNAYLMPAELREKARLFLEAQQKDFKVGLFGSKKKTEAERIRRSDDFLEALQKNMETSIRWKLRDKWTELLNYYELHDPLLAEQVQSIAISYDSAMLRDLIKPGAKITGDYVLNYTGDVSTNVKQKFKRKALKIWETIDNKLTEELNQELVAYETEWQKLEQMYETQENLEVLERHLHERCSELEHVLNDPHPSAETLAKMNQALQVPYETVEQPDRINPAPKPAESTERTNPDEESEKKPALSMERLLDQLSKTMDTISELPGFQTLVHDLNQKYERLHSRTYTIALFGAFSAGKSSFANALMGEHVLPASPNPTTAVINRINPVNDTYEHGTAVVTMKDESLLKEDIEKLIRHFTIPEANSFDELLRWIREQRLHMHDGLEKTSKDFLHAVLEGYGDMHDNLAQEIVVPVSALKDYVTNEQKASFVASVDLYYDCPITRQGVTLVDTPGADSVNARHTSVAFDYIKYADALLYVTYYNHAFAKADRDFLLQLGRVKDSFQKDKMFFVMNASDLAADQTELESVRSYIEEQLITYGIRFPKLFSISSKRSLDEKVSGEPLNKEMDLFEESFNHFIHEELTAITKQSAVRDMHRALEEMRHYMDALQWGEEEKEQFHISLKTKETALKQLADELHAASYTQKISQKLEKQLYYVLERLSIRFHDLFKETFNPATITETGKDAMEQLENCLRNLLNDTGYELMQELRAVSLRMEAFITDLTQEAHHYYVSKSNEVDAAFTLPDAETPQLETPLYEQAFQNLGTQTFQRELKLFKGTKAFFAKNEKEVMKEALLERLFPYAEQYMDHYHQLMRESYLDQWHAIIQGMQQMIRHHVDSYRDRQIAMLTEQPVDMETLKEKAHALEAMLAEYEGLEI</sequence>
<accession>A0ABW5V5N7</accession>
<gene>
    <name evidence="9" type="ORF">ACFSUO_07400</name>
</gene>
<dbReference type="CDD" id="cd09912">
    <property type="entry name" value="DLP_2"/>
    <property type="match status" value="2"/>
</dbReference>
<keyword evidence="4" id="KW-0342">GTP-binding</keyword>
<dbReference type="SUPFAM" id="SSF52540">
    <property type="entry name" value="P-loop containing nucleoside triphosphate hydrolases"/>
    <property type="match status" value="2"/>
</dbReference>
<keyword evidence="2" id="KW-0547">Nucleotide-binding</keyword>
<keyword evidence="3" id="KW-0378">Hydrolase</keyword>
<keyword evidence="6" id="KW-0175">Coiled coil</keyword>
<dbReference type="Proteomes" id="UP001597502">
    <property type="component" value="Unassembled WGS sequence"/>
</dbReference>
<feature type="coiled-coil region" evidence="6">
    <location>
        <begin position="260"/>
        <end position="324"/>
    </location>
</feature>
<evidence type="ECO:0000256" key="7">
    <source>
        <dbReference type="SAM" id="MobiDB-lite"/>
    </source>
</evidence>
<evidence type="ECO:0000256" key="2">
    <source>
        <dbReference type="ARBA" id="ARBA00022741"/>
    </source>
</evidence>
<dbReference type="Gene3D" id="3.40.50.300">
    <property type="entry name" value="P-loop containing nucleotide triphosphate hydrolases"/>
    <property type="match status" value="2"/>
</dbReference>
<evidence type="ECO:0000313" key="9">
    <source>
        <dbReference type="EMBL" id="MFD2760790.1"/>
    </source>
</evidence>
<dbReference type="PANTHER" id="PTHR10465:SF0">
    <property type="entry name" value="SARCALUMENIN"/>
    <property type="match status" value="1"/>
</dbReference>
<evidence type="ECO:0000259" key="8">
    <source>
        <dbReference type="Pfam" id="PF00350"/>
    </source>
</evidence>
<comment type="subcellular location">
    <subcellularLocation>
        <location evidence="1">Membrane</location>
    </subcellularLocation>
</comment>
<dbReference type="InterPro" id="IPR027094">
    <property type="entry name" value="Mitofusin_fam"/>
</dbReference>
<reference evidence="10" key="1">
    <citation type="journal article" date="2019" name="Int. J. Syst. Evol. Microbiol.">
        <title>The Global Catalogue of Microorganisms (GCM) 10K type strain sequencing project: providing services to taxonomists for standard genome sequencing and annotation.</title>
        <authorList>
            <consortium name="The Broad Institute Genomics Platform"/>
            <consortium name="The Broad Institute Genome Sequencing Center for Infectious Disease"/>
            <person name="Wu L."/>
            <person name="Ma J."/>
        </authorList>
    </citation>
    <scope>NUCLEOTIDE SEQUENCE [LARGE SCALE GENOMIC DNA]</scope>
    <source>
        <strain evidence="10">TISTR 1535</strain>
    </source>
</reference>
<feature type="compositionally biased region" description="Basic and acidic residues" evidence="7">
    <location>
        <begin position="566"/>
        <end position="581"/>
    </location>
</feature>
<keyword evidence="5" id="KW-0472">Membrane</keyword>
<dbReference type="RefSeq" id="WP_382392630.1">
    <property type="nucleotide sequence ID" value="NZ_JBHUNA010000017.1"/>
</dbReference>